<name>B3QTU4_CHLT3</name>
<dbReference type="NCBIfam" id="TIGR02940">
    <property type="entry name" value="anfO_nitrog"/>
    <property type="match status" value="1"/>
</dbReference>
<dbReference type="Pfam" id="PF09582">
    <property type="entry name" value="AnfO_nitrog"/>
    <property type="match status" value="1"/>
</dbReference>
<accession>B3QTU4</accession>
<organism evidence="1 2">
    <name type="scientific">Chloroherpeton thalassium (strain ATCC 35110 / GB-78)</name>
    <dbReference type="NCBI Taxonomy" id="517418"/>
    <lineage>
        <taxon>Bacteria</taxon>
        <taxon>Pseudomonadati</taxon>
        <taxon>Chlorobiota</taxon>
        <taxon>Chlorobiia</taxon>
        <taxon>Chlorobiales</taxon>
        <taxon>Chloroherpetonaceae</taxon>
        <taxon>Chloroherpeton</taxon>
    </lineage>
</organism>
<reference evidence="1 2" key="1">
    <citation type="submission" date="2008-06" db="EMBL/GenBank/DDBJ databases">
        <title>Complete sequence of Chloroherpeton thalassium ATCC 35110.</title>
        <authorList>
            <consortium name="US DOE Joint Genome Institute"/>
            <person name="Lucas S."/>
            <person name="Copeland A."/>
            <person name="Lapidus A."/>
            <person name="Glavina del Rio T."/>
            <person name="Dalin E."/>
            <person name="Tice H."/>
            <person name="Bruce D."/>
            <person name="Goodwin L."/>
            <person name="Pitluck S."/>
            <person name="Schmutz J."/>
            <person name="Larimer F."/>
            <person name="Land M."/>
            <person name="Hauser L."/>
            <person name="Kyrpides N."/>
            <person name="Mikhailova N."/>
            <person name="Liu Z."/>
            <person name="Li T."/>
            <person name="Zhao F."/>
            <person name="Overmann J."/>
            <person name="Bryant D.A."/>
            <person name="Richardson P."/>
        </authorList>
    </citation>
    <scope>NUCLEOTIDE SEQUENCE [LARGE SCALE GENOMIC DNA]</scope>
    <source>
        <strain evidence="2">ATCC 35110 / GB-78</strain>
    </source>
</reference>
<dbReference type="Proteomes" id="UP000001208">
    <property type="component" value="Chromosome"/>
</dbReference>
<dbReference type="STRING" id="517418.Ctha_1835"/>
<dbReference type="OrthoDB" id="200286at2"/>
<sequence>MKIAAFVDKAGNALPFYESGIVKLFAYEGCAWRLVKEFEFETNEKMGLSEIRSRVYTMAGLLDDCRVFVTKFIKGFPYALLDGMGFSVWKVSETPELYLDSIREEEEKNRADREKIINLSVAPLPIGDAHEGTYRIDLVKVQAHHDRLNSKQVLLPFLQLTSFQKLEVICRHVPKWFERELPGLNLQLQISASDDGLCHVILSPVKTCGGD</sequence>
<dbReference type="InterPro" id="IPR014287">
    <property type="entry name" value="Nase_Fe-Fe_AnfO"/>
</dbReference>
<dbReference type="EMBL" id="CP001100">
    <property type="protein sequence ID" value="ACF14292.1"/>
    <property type="molecule type" value="Genomic_DNA"/>
</dbReference>
<dbReference type="KEGG" id="cts:Ctha_1835"/>
<proteinExistence type="predicted"/>
<dbReference type="eggNOG" id="ENOG50308XE">
    <property type="taxonomic scope" value="Bacteria"/>
</dbReference>
<keyword evidence="2" id="KW-1185">Reference proteome</keyword>
<evidence type="ECO:0000313" key="1">
    <source>
        <dbReference type="EMBL" id="ACF14292.1"/>
    </source>
</evidence>
<evidence type="ECO:0000313" key="2">
    <source>
        <dbReference type="Proteomes" id="UP000001208"/>
    </source>
</evidence>
<dbReference type="AlphaFoldDB" id="B3QTU4"/>
<protein>
    <submittedName>
        <fullName evidence="1">Fe-only nitrogenase accessory protein AnfO</fullName>
    </submittedName>
</protein>
<gene>
    <name evidence="1" type="ordered locus">Ctha_1835</name>
</gene>
<dbReference type="HOGENOM" id="CLU_097520_0_0_10"/>
<dbReference type="RefSeq" id="WP_012500376.1">
    <property type="nucleotide sequence ID" value="NC_011026.1"/>
</dbReference>